<feature type="domain" description="N-acetyltransferase" evidence="1">
    <location>
        <begin position="6"/>
        <end position="166"/>
    </location>
</feature>
<dbReference type="PANTHER" id="PTHR43415">
    <property type="entry name" value="SPERMIDINE N(1)-ACETYLTRANSFERASE"/>
    <property type="match status" value="1"/>
</dbReference>
<evidence type="ECO:0000313" key="4">
    <source>
        <dbReference type="Proteomes" id="UP001238540"/>
    </source>
</evidence>
<protein>
    <submittedName>
        <fullName evidence="2">GNAT family protein</fullName>
        <ecNumber evidence="2">2.-.-.-</ecNumber>
    </submittedName>
</protein>
<keyword evidence="2" id="KW-0808">Transferase</keyword>
<dbReference type="EMBL" id="JAUFQC010000016">
    <property type="protein sequence ID" value="MDN3611165.1"/>
    <property type="molecule type" value="Genomic_DNA"/>
</dbReference>
<reference evidence="4" key="2">
    <citation type="journal article" date="2019" name="Int. J. Syst. Evol. Microbiol.">
        <title>The Global Catalogue of Microorganisms (GCM) 10K type strain sequencing project: providing services to taxonomists for standard genome sequencing and annotation.</title>
        <authorList>
            <consortium name="The Broad Institute Genomics Platform"/>
            <consortium name="The Broad Institute Genome Sequencing Center for Infectious Disease"/>
            <person name="Wu L."/>
            <person name="Ma J."/>
        </authorList>
    </citation>
    <scope>NUCLEOTIDE SEQUENCE [LARGE SCALE GENOMIC DNA]</scope>
    <source>
        <strain evidence="4">CECT 7398</strain>
    </source>
</reference>
<dbReference type="RefSeq" id="WP_076590781.1">
    <property type="nucleotide sequence ID" value="NZ_JABEYA020000007.1"/>
</dbReference>
<dbReference type="InterPro" id="IPR016181">
    <property type="entry name" value="Acyl_CoA_acyltransferase"/>
</dbReference>
<dbReference type="Gene3D" id="3.40.630.30">
    <property type="match status" value="1"/>
</dbReference>
<keyword evidence="4" id="KW-1185">Reference proteome</keyword>
<proteinExistence type="predicted"/>
<dbReference type="PANTHER" id="PTHR43415:SF4">
    <property type="entry name" value="N-ACETYLTRANSFERASE DOMAIN-CONTAINING PROTEIN"/>
    <property type="match status" value="1"/>
</dbReference>
<reference evidence="2" key="3">
    <citation type="submission" date="2023-06" db="EMBL/GenBank/DDBJ databases">
        <authorList>
            <person name="Lucena T."/>
            <person name="Sun Q."/>
        </authorList>
    </citation>
    <scope>NUCLEOTIDE SEQUENCE</scope>
    <source>
        <strain evidence="2">CECT 7398</strain>
    </source>
</reference>
<accession>A0ABT8BUS9</accession>
<evidence type="ECO:0000313" key="3">
    <source>
        <dbReference type="EMBL" id="MDN3611165.1"/>
    </source>
</evidence>
<evidence type="ECO:0000313" key="2">
    <source>
        <dbReference type="EMBL" id="MDN3609835.1"/>
    </source>
</evidence>
<dbReference type="InterPro" id="IPR000182">
    <property type="entry name" value="GNAT_dom"/>
</dbReference>
<sequence length="176" mass="20655">MDRANIIIRPAQPDELDRIYSMITLHQAWTQFNGPYFPYEHPSKETFRRGGFSRLVEGKATQLIVLDGVPIGTVSCYWECEETRWLEAGIVIYDTEYWGQGIARIALPMWITYLFSAFEIERVGLTTWSGNPRMMACALKLGFKQEARLRKVRYYKNEYYDSLKYGVLRSEWESQP</sequence>
<name>A0ABT8BUS9_9VIBR</name>
<dbReference type="Proteomes" id="UP001238540">
    <property type="component" value="Unassembled WGS sequence"/>
</dbReference>
<organism evidence="2 4">
    <name type="scientific">Vibrio ostreicida</name>
    <dbReference type="NCBI Taxonomy" id="526588"/>
    <lineage>
        <taxon>Bacteria</taxon>
        <taxon>Pseudomonadati</taxon>
        <taxon>Pseudomonadota</taxon>
        <taxon>Gammaproteobacteria</taxon>
        <taxon>Vibrionales</taxon>
        <taxon>Vibrionaceae</taxon>
        <taxon>Vibrio</taxon>
    </lineage>
</organism>
<dbReference type="Pfam" id="PF13302">
    <property type="entry name" value="Acetyltransf_3"/>
    <property type="match status" value="1"/>
</dbReference>
<dbReference type="GO" id="GO:0016740">
    <property type="term" value="F:transferase activity"/>
    <property type="evidence" value="ECO:0007669"/>
    <property type="project" value="UniProtKB-KW"/>
</dbReference>
<evidence type="ECO:0000259" key="1">
    <source>
        <dbReference type="PROSITE" id="PS51186"/>
    </source>
</evidence>
<dbReference type="PROSITE" id="PS51186">
    <property type="entry name" value="GNAT"/>
    <property type="match status" value="1"/>
</dbReference>
<dbReference type="EC" id="2.-.-.-" evidence="2"/>
<comment type="caution">
    <text evidence="2">The sequence shown here is derived from an EMBL/GenBank/DDBJ whole genome shotgun (WGS) entry which is preliminary data.</text>
</comment>
<dbReference type="EMBL" id="JAUFQC010000001">
    <property type="protein sequence ID" value="MDN3609835.1"/>
    <property type="molecule type" value="Genomic_DNA"/>
</dbReference>
<dbReference type="SUPFAM" id="SSF55729">
    <property type="entry name" value="Acyl-CoA N-acyltransferases (Nat)"/>
    <property type="match status" value="1"/>
</dbReference>
<gene>
    <name evidence="2" type="ORF">QWZ16_09010</name>
    <name evidence="3" type="ORF">QWZ16_16125</name>
</gene>
<reference evidence="2" key="1">
    <citation type="journal article" date="2014" name="Int. J. Syst. Evol. Microbiol.">
        <title>Complete genome of a new Firmicutes species belonging to the dominant human colonic microbiota ('Ruminococcus bicirculans') reveals two chromosomes and a selective capacity to utilize plant glucans.</title>
        <authorList>
            <consortium name="NISC Comparative Sequencing Program"/>
            <person name="Wegmann U."/>
            <person name="Louis P."/>
            <person name="Goesmann A."/>
            <person name="Henrissat B."/>
            <person name="Duncan S.H."/>
            <person name="Flint H.J."/>
        </authorList>
    </citation>
    <scope>NUCLEOTIDE SEQUENCE</scope>
    <source>
        <strain evidence="2">CECT 7398</strain>
    </source>
</reference>